<reference evidence="12" key="1">
    <citation type="submission" date="2025-08" db="UniProtKB">
        <authorList>
            <consortium name="RefSeq"/>
        </authorList>
    </citation>
    <scope>IDENTIFICATION</scope>
    <source>
        <tissue evidence="12">Whole body</tissue>
    </source>
</reference>
<feature type="transmembrane region" description="Helical" evidence="10">
    <location>
        <begin position="31"/>
        <end position="47"/>
    </location>
</feature>
<keyword evidence="8 10" id="KW-0472">Membrane</keyword>
<evidence type="ECO:0000313" key="11">
    <source>
        <dbReference type="Proteomes" id="UP001652626"/>
    </source>
</evidence>
<proteinExistence type="inferred from homology"/>
<evidence type="ECO:0000256" key="10">
    <source>
        <dbReference type="RuleBase" id="RU361115"/>
    </source>
</evidence>
<keyword evidence="6 10" id="KW-1133">Transmembrane helix</keyword>
<evidence type="ECO:0000256" key="1">
    <source>
        <dbReference type="ARBA" id="ARBA00004141"/>
    </source>
</evidence>
<keyword evidence="2 10" id="KW-0444">Lipid biosynthesis</keyword>
<feature type="transmembrane region" description="Helical" evidence="10">
    <location>
        <begin position="143"/>
        <end position="161"/>
    </location>
</feature>
<dbReference type="PANTHER" id="PTHR11157">
    <property type="entry name" value="FATTY ACID ACYL TRANSFERASE-RELATED"/>
    <property type="match status" value="1"/>
</dbReference>
<comment type="subcellular location">
    <subcellularLocation>
        <location evidence="1">Membrane</location>
        <topology evidence="1">Multi-pass membrane protein</topology>
    </subcellularLocation>
</comment>
<dbReference type="EC" id="2.3.1.199" evidence="10"/>
<gene>
    <name evidence="12" type="primary">LOC135193767</name>
</gene>
<dbReference type="RefSeq" id="XP_064073707.1">
    <property type="nucleotide sequence ID" value="XM_064217637.1"/>
</dbReference>
<evidence type="ECO:0000256" key="3">
    <source>
        <dbReference type="ARBA" id="ARBA00022679"/>
    </source>
</evidence>
<evidence type="ECO:0000256" key="9">
    <source>
        <dbReference type="ARBA" id="ARBA00023160"/>
    </source>
</evidence>
<accession>A0ABM4AQX6</accession>
<dbReference type="Pfam" id="PF01151">
    <property type="entry name" value="ELO"/>
    <property type="match status" value="1"/>
</dbReference>
<keyword evidence="9 10" id="KW-0275">Fatty acid biosynthesis</keyword>
<dbReference type="GeneID" id="135193767"/>
<comment type="similarity">
    <text evidence="10">Belongs to the ELO family.</text>
</comment>
<dbReference type="InterPro" id="IPR002076">
    <property type="entry name" value="ELO_fam"/>
</dbReference>
<feature type="transmembrane region" description="Helical" evidence="10">
    <location>
        <begin position="68"/>
        <end position="91"/>
    </location>
</feature>
<comment type="catalytic activity">
    <reaction evidence="10">
        <text>a very-long-chain acyl-CoA + malonyl-CoA + H(+) = a very-long-chain 3-oxoacyl-CoA + CO2 + CoA</text>
        <dbReference type="Rhea" id="RHEA:32727"/>
        <dbReference type="ChEBI" id="CHEBI:15378"/>
        <dbReference type="ChEBI" id="CHEBI:16526"/>
        <dbReference type="ChEBI" id="CHEBI:57287"/>
        <dbReference type="ChEBI" id="CHEBI:57384"/>
        <dbReference type="ChEBI" id="CHEBI:90725"/>
        <dbReference type="ChEBI" id="CHEBI:90736"/>
        <dbReference type="EC" id="2.3.1.199"/>
    </reaction>
</comment>
<keyword evidence="4 10" id="KW-0812">Transmembrane</keyword>
<dbReference type="PANTHER" id="PTHR11157:SF113">
    <property type="entry name" value="ELONGATION OF VERY LONG CHAIN FATTY ACIDS PROTEIN"/>
    <property type="match status" value="1"/>
</dbReference>
<evidence type="ECO:0000256" key="4">
    <source>
        <dbReference type="ARBA" id="ARBA00022692"/>
    </source>
</evidence>
<dbReference type="Proteomes" id="UP001652626">
    <property type="component" value="Chromosome 18"/>
</dbReference>
<evidence type="ECO:0000256" key="5">
    <source>
        <dbReference type="ARBA" id="ARBA00022832"/>
    </source>
</evidence>
<evidence type="ECO:0000256" key="7">
    <source>
        <dbReference type="ARBA" id="ARBA00023098"/>
    </source>
</evidence>
<feature type="transmembrane region" description="Helical" evidence="10">
    <location>
        <begin position="111"/>
        <end position="131"/>
    </location>
</feature>
<keyword evidence="11" id="KW-1185">Reference proteome</keyword>
<keyword evidence="5 10" id="KW-0276">Fatty acid metabolism</keyword>
<sequence length="266" mass="31522">METIASFYNMVFYERSDPRVKDWLLMTSPKPLLIIISGYLFLIKFVLPKFMQNRKSYDLRNFIKWYNVLQIISNAVVTWGIMTSGWTTTYHFGCMLPDYSMNPEALRMLRFLWWTIILKLIELVETAFFLLRKKERQASFLHIYHHVSSLILIWAAVKFVGGGITSFSPMLNNAVHVVMYTYYLLSSEGSPTVKGLLIKYKKWITVMQMIQFTVMLVYSSQVFLPSCSAPLGITFMYFPNVIFVYYMFYKFFKRNYQYSVEKKKLN</sequence>
<evidence type="ECO:0000256" key="6">
    <source>
        <dbReference type="ARBA" id="ARBA00022989"/>
    </source>
</evidence>
<evidence type="ECO:0000256" key="8">
    <source>
        <dbReference type="ARBA" id="ARBA00023136"/>
    </source>
</evidence>
<organism evidence="11 12">
    <name type="scientific">Vanessa tameamea</name>
    <name type="common">Kamehameha butterfly</name>
    <dbReference type="NCBI Taxonomy" id="334116"/>
    <lineage>
        <taxon>Eukaryota</taxon>
        <taxon>Metazoa</taxon>
        <taxon>Ecdysozoa</taxon>
        <taxon>Arthropoda</taxon>
        <taxon>Hexapoda</taxon>
        <taxon>Insecta</taxon>
        <taxon>Pterygota</taxon>
        <taxon>Neoptera</taxon>
        <taxon>Endopterygota</taxon>
        <taxon>Lepidoptera</taxon>
        <taxon>Glossata</taxon>
        <taxon>Ditrysia</taxon>
        <taxon>Papilionoidea</taxon>
        <taxon>Nymphalidae</taxon>
        <taxon>Nymphalinae</taxon>
        <taxon>Vanessa</taxon>
    </lineage>
</organism>
<evidence type="ECO:0000313" key="12">
    <source>
        <dbReference type="RefSeq" id="XP_064073707.1"/>
    </source>
</evidence>
<keyword evidence="3 10" id="KW-0808">Transferase</keyword>
<name>A0ABM4AQX6_VANTA</name>
<protein>
    <recommendedName>
        <fullName evidence="10">Elongation of very long chain fatty acids protein</fullName>
        <ecNumber evidence="10">2.3.1.199</ecNumber>
    </recommendedName>
    <alternativeName>
        <fullName evidence="10">Very-long-chain 3-oxoacyl-CoA synthase</fullName>
    </alternativeName>
</protein>
<feature type="transmembrane region" description="Helical" evidence="10">
    <location>
        <begin position="230"/>
        <end position="249"/>
    </location>
</feature>
<keyword evidence="7 10" id="KW-0443">Lipid metabolism</keyword>
<evidence type="ECO:0000256" key="2">
    <source>
        <dbReference type="ARBA" id="ARBA00022516"/>
    </source>
</evidence>